<gene>
    <name evidence="7" type="ORF">SAMN06269185_2699</name>
</gene>
<feature type="transmembrane region" description="Helical" evidence="5">
    <location>
        <begin position="378"/>
        <end position="397"/>
    </location>
</feature>
<keyword evidence="4 5" id="KW-0472">Membrane</keyword>
<evidence type="ECO:0000256" key="4">
    <source>
        <dbReference type="ARBA" id="ARBA00023136"/>
    </source>
</evidence>
<feature type="transmembrane region" description="Helical" evidence="5">
    <location>
        <begin position="353"/>
        <end position="371"/>
    </location>
</feature>
<dbReference type="PANTHER" id="PTHR31382:SF1">
    <property type="entry name" value="SODIUM ION_PROTON EXCHANGER (EUROFUNG)"/>
    <property type="match status" value="1"/>
</dbReference>
<evidence type="ECO:0000256" key="2">
    <source>
        <dbReference type="ARBA" id="ARBA00022692"/>
    </source>
</evidence>
<feature type="transmembrane region" description="Helical" evidence="5">
    <location>
        <begin position="6"/>
        <end position="27"/>
    </location>
</feature>
<feature type="transmembrane region" description="Helical" evidence="5">
    <location>
        <begin position="238"/>
        <end position="269"/>
    </location>
</feature>
<feature type="transmembrane region" description="Helical" evidence="5">
    <location>
        <begin position="39"/>
        <end position="57"/>
    </location>
</feature>
<keyword evidence="8" id="KW-1185">Reference proteome</keyword>
<reference evidence="7 8" key="1">
    <citation type="submission" date="2017-09" db="EMBL/GenBank/DDBJ databases">
        <authorList>
            <person name="Ehlers B."/>
            <person name="Leendertz F.H."/>
        </authorList>
    </citation>
    <scope>NUCLEOTIDE SEQUENCE [LARGE SCALE GENOMIC DNA]</scope>
    <source>
        <strain evidence="7 8">DSM 27208</strain>
    </source>
</reference>
<dbReference type="InterPro" id="IPR004712">
    <property type="entry name" value="Na+/H+_antiporter_fungi"/>
</dbReference>
<evidence type="ECO:0000256" key="5">
    <source>
        <dbReference type="SAM" id="Phobius"/>
    </source>
</evidence>
<evidence type="ECO:0000256" key="3">
    <source>
        <dbReference type="ARBA" id="ARBA00022989"/>
    </source>
</evidence>
<keyword evidence="2 5" id="KW-0812">Transmembrane</keyword>
<dbReference type="Proteomes" id="UP000219453">
    <property type="component" value="Unassembled WGS sequence"/>
</dbReference>
<dbReference type="GO" id="GO:0120029">
    <property type="term" value="P:proton export across plasma membrane"/>
    <property type="evidence" value="ECO:0007669"/>
    <property type="project" value="InterPro"/>
</dbReference>
<dbReference type="Gene3D" id="6.10.140.1330">
    <property type="match status" value="1"/>
</dbReference>
<evidence type="ECO:0000313" key="8">
    <source>
        <dbReference type="Proteomes" id="UP000219453"/>
    </source>
</evidence>
<evidence type="ECO:0000256" key="1">
    <source>
        <dbReference type="ARBA" id="ARBA00004141"/>
    </source>
</evidence>
<feature type="transmembrane region" description="Helical" evidence="5">
    <location>
        <begin position="206"/>
        <end position="226"/>
    </location>
</feature>
<dbReference type="EMBL" id="OBEJ01000003">
    <property type="protein sequence ID" value="SNZ16114.1"/>
    <property type="molecule type" value="Genomic_DNA"/>
</dbReference>
<feature type="domain" description="Cation/H+ exchanger transmembrane" evidence="6">
    <location>
        <begin position="20"/>
        <end position="402"/>
    </location>
</feature>
<dbReference type="Pfam" id="PF00999">
    <property type="entry name" value="Na_H_Exchanger"/>
    <property type="match status" value="1"/>
</dbReference>
<comment type="subcellular location">
    <subcellularLocation>
        <location evidence="1">Membrane</location>
        <topology evidence="1">Multi-pass membrane protein</topology>
    </subcellularLocation>
</comment>
<dbReference type="GO" id="GO:0015385">
    <property type="term" value="F:sodium:proton antiporter activity"/>
    <property type="evidence" value="ECO:0007669"/>
    <property type="project" value="InterPro"/>
</dbReference>
<dbReference type="GO" id="GO:0036376">
    <property type="term" value="P:sodium ion export across plasma membrane"/>
    <property type="evidence" value="ECO:0007669"/>
    <property type="project" value="InterPro"/>
</dbReference>
<keyword evidence="3 5" id="KW-1133">Transmembrane helix</keyword>
<dbReference type="GO" id="GO:0042391">
    <property type="term" value="P:regulation of membrane potential"/>
    <property type="evidence" value="ECO:0007669"/>
    <property type="project" value="InterPro"/>
</dbReference>
<organism evidence="7 8">
    <name type="scientific">Natronoarchaeum philippinense</name>
    <dbReference type="NCBI Taxonomy" id="558529"/>
    <lineage>
        <taxon>Archaea</taxon>
        <taxon>Methanobacteriati</taxon>
        <taxon>Methanobacteriota</taxon>
        <taxon>Stenosarchaea group</taxon>
        <taxon>Halobacteria</taxon>
        <taxon>Halobacteriales</taxon>
        <taxon>Natronoarchaeaceae</taxon>
    </lineage>
</organism>
<evidence type="ECO:0000259" key="6">
    <source>
        <dbReference type="Pfam" id="PF00999"/>
    </source>
</evidence>
<accession>A0A285P2Z2</accession>
<dbReference type="GO" id="GO:0005886">
    <property type="term" value="C:plasma membrane"/>
    <property type="evidence" value="ECO:0007669"/>
    <property type="project" value="InterPro"/>
</dbReference>
<protein>
    <submittedName>
        <fullName evidence="7">Sodium/proton antiporter, CPA1 family</fullName>
    </submittedName>
</protein>
<dbReference type="InterPro" id="IPR006153">
    <property type="entry name" value="Cation/H_exchanger_TM"/>
</dbReference>
<feature type="transmembrane region" description="Helical" evidence="5">
    <location>
        <begin position="98"/>
        <end position="121"/>
    </location>
</feature>
<name>A0A285P2Z2_NATPI</name>
<proteinExistence type="predicted"/>
<sequence>MPMTELNVVVLLFGGLTLTLSLISGLLKERLYVVTDPLVATLFGVVIGPVGLGMVVLPAGWERLVVVEQTARVTVALAVTSIALRLPDSYVRRRARSLAVLLVPGMTAMWLLSGLSAYLAVGVAVPTAMLIGAVVTPTDPVIANTIVTGRLAEENIPSRVRRLISGESGANDGLAAPFVHLGILTVLYPPSAALAEWVPSTFVQELAIPIAVGVAVGASAGIVERWTSEREITDETSVLTVTVALTFAVLGAVTVLGGGGILGVFVAALAYSRFADPSDEAHEQQVTEVFNRLFSFPVFVLFGMEIPWARWTALGWRGPALVVAVLLARRLPMVLALGPAIHPLDTLRSRLFAGWFGPVGIAALYYATLAARETGVEIVWVAGSLVVAGSLLAHGVTATPLTLLYGRHDADAQ</sequence>
<dbReference type="AlphaFoldDB" id="A0A285P2Z2"/>
<dbReference type="PANTHER" id="PTHR31382">
    <property type="entry name" value="NA(+)/H(+) ANTIPORTER"/>
    <property type="match status" value="1"/>
</dbReference>
<evidence type="ECO:0000313" key="7">
    <source>
        <dbReference type="EMBL" id="SNZ16114.1"/>
    </source>
</evidence>